<keyword evidence="3" id="KW-1185">Reference proteome</keyword>
<dbReference type="SUPFAM" id="SSF54695">
    <property type="entry name" value="POZ domain"/>
    <property type="match status" value="1"/>
</dbReference>
<feature type="domain" description="BTB" evidence="1">
    <location>
        <begin position="19"/>
        <end position="49"/>
    </location>
</feature>
<dbReference type="Proteomes" id="UP001215598">
    <property type="component" value="Unassembled WGS sequence"/>
</dbReference>
<gene>
    <name evidence="2" type="ORF">B0H16DRAFT_1893781</name>
</gene>
<dbReference type="Gene3D" id="3.30.710.10">
    <property type="entry name" value="Potassium Channel Kv1.1, Chain A"/>
    <property type="match status" value="1"/>
</dbReference>
<dbReference type="EMBL" id="JARKIB010000163">
    <property type="protein sequence ID" value="KAJ7729765.1"/>
    <property type="molecule type" value="Genomic_DNA"/>
</dbReference>
<evidence type="ECO:0000259" key="1">
    <source>
        <dbReference type="PROSITE" id="PS50097"/>
    </source>
</evidence>
<dbReference type="InterPro" id="IPR011333">
    <property type="entry name" value="SKP1/BTB/POZ_sf"/>
</dbReference>
<organism evidence="2 3">
    <name type="scientific">Mycena metata</name>
    <dbReference type="NCBI Taxonomy" id="1033252"/>
    <lineage>
        <taxon>Eukaryota</taxon>
        <taxon>Fungi</taxon>
        <taxon>Dikarya</taxon>
        <taxon>Basidiomycota</taxon>
        <taxon>Agaricomycotina</taxon>
        <taxon>Agaricomycetes</taxon>
        <taxon>Agaricomycetidae</taxon>
        <taxon>Agaricales</taxon>
        <taxon>Marasmiineae</taxon>
        <taxon>Mycenaceae</taxon>
        <taxon>Mycena</taxon>
    </lineage>
</organism>
<dbReference type="InterPro" id="IPR000210">
    <property type="entry name" value="BTB/POZ_dom"/>
</dbReference>
<comment type="caution">
    <text evidence="2">The sequence shown here is derived from an EMBL/GenBank/DDBJ whole genome shotgun (WGS) entry which is preliminary data.</text>
</comment>
<name>A0AAD7MTB2_9AGAR</name>
<sequence length="335" mass="37871">MDIQPNSPRRVEELWFEDGNIVLQAGDSQYRVYRGVLAARSPVFSDMLSFPQPPDSELVNGCPLVRLPDCAIEVTFFLKAIFDPEFFMPFPSRTTFETVTGCLRLSHKYEVAYLRRRALVHLTSVYDTELSRWDTASRDFDDDNAASDMISCSWPSPLAAHEIYAIELFREVGALWLLPNAFYNISTSFEKLGRDIFHETSFNGIPCSLSVEDQKSFVAGHAIQSRAVTDTLQFLTDPLNIQGCKSPRECALERFKAIGEIRGSVRDFSSDPVDVWGEDWDLLDDVCDVCLPILKETHGAARQAFWDKLPGHYGLPPWEELEEMKVAAIGNNLIS</sequence>
<protein>
    <recommendedName>
        <fullName evidence="1">BTB domain-containing protein</fullName>
    </recommendedName>
</protein>
<accession>A0AAD7MTB2</accession>
<evidence type="ECO:0000313" key="3">
    <source>
        <dbReference type="Proteomes" id="UP001215598"/>
    </source>
</evidence>
<proteinExistence type="predicted"/>
<dbReference type="PROSITE" id="PS50097">
    <property type="entry name" value="BTB"/>
    <property type="match status" value="1"/>
</dbReference>
<dbReference type="AlphaFoldDB" id="A0AAD7MTB2"/>
<evidence type="ECO:0000313" key="2">
    <source>
        <dbReference type="EMBL" id="KAJ7729765.1"/>
    </source>
</evidence>
<dbReference type="Pfam" id="PF00651">
    <property type="entry name" value="BTB"/>
    <property type="match status" value="1"/>
</dbReference>
<reference evidence="2" key="1">
    <citation type="submission" date="2023-03" db="EMBL/GenBank/DDBJ databases">
        <title>Massive genome expansion in bonnet fungi (Mycena s.s.) driven by repeated elements and novel gene families across ecological guilds.</title>
        <authorList>
            <consortium name="Lawrence Berkeley National Laboratory"/>
            <person name="Harder C.B."/>
            <person name="Miyauchi S."/>
            <person name="Viragh M."/>
            <person name="Kuo A."/>
            <person name="Thoen E."/>
            <person name="Andreopoulos B."/>
            <person name="Lu D."/>
            <person name="Skrede I."/>
            <person name="Drula E."/>
            <person name="Henrissat B."/>
            <person name="Morin E."/>
            <person name="Kohler A."/>
            <person name="Barry K."/>
            <person name="LaButti K."/>
            <person name="Morin E."/>
            <person name="Salamov A."/>
            <person name="Lipzen A."/>
            <person name="Mereny Z."/>
            <person name="Hegedus B."/>
            <person name="Baldrian P."/>
            <person name="Stursova M."/>
            <person name="Weitz H."/>
            <person name="Taylor A."/>
            <person name="Grigoriev I.V."/>
            <person name="Nagy L.G."/>
            <person name="Martin F."/>
            <person name="Kauserud H."/>
        </authorList>
    </citation>
    <scope>NUCLEOTIDE SEQUENCE</scope>
    <source>
        <strain evidence="2">CBHHK182m</strain>
    </source>
</reference>